<evidence type="ECO:0008006" key="4">
    <source>
        <dbReference type="Google" id="ProtNLM"/>
    </source>
</evidence>
<accession>A0ABW6BID8</accession>
<dbReference type="EMBL" id="JBHUPB010000008">
    <property type="protein sequence ID" value="MFD2968289.1"/>
    <property type="molecule type" value="Genomic_DNA"/>
</dbReference>
<reference evidence="3" key="1">
    <citation type="journal article" date="2019" name="Int. J. Syst. Evol. Microbiol.">
        <title>The Global Catalogue of Microorganisms (GCM) 10K type strain sequencing project: providing services to taxonomists for standard genome sequencing and annotation.</title>
        <authorList>
            <consortium name="The Broad Institute Genomics Platform"/>
            <consortium name="The Broad Institute Genome Sequencing Center for Infectious Disease"/>
            <person name="Wu L."/>
            <person name="Ma J."/>
        </authorList>
    </citation>
    <scope>NUCLEOTIDE SEQUENCE [LARGE SCALE GENOMIC DNA]</scope>
    <source>
        <strain evidence="3">KCTC 22814</strain>
    </source>
</reference>
<protein>
    <recommendedName>
        <fullName evidence="4">BACON domain-containing protein</fullName>
    </recommendedName>
</protein>
<proteinExistence type="predicted"/>
<sequence>MHKLTFKNAGLFLFMLFSAVFLNSCSKDEATVEEGSYKITITATNVTTDDYISFVASGSPVDFQANTPWKVNGAERTGETAVSVTDADLAGGTKTVVIESARPLRMVAIGAQFIPTRQAISISFKVEKNGQTQVEENLQLAPEQSFSRNYSF</sequence>
<gene>
    <name evidence="2" type="ORF">ACFS7Y_12895</name>
</gene>
<organism evidence="2 3">
    <name type="scientific">Sphingobacterium bambusae</name>
    <dbReference type="NCBI Taxonomy" id="662858"/>
    <lineage>
        <taxon>Bacteria</taxon>
        <taxon>Pseudomonadati</taxon>
        <taxon>Bacteroidota</taxon>
        <taxon>Sphingobacteriia</taxon>
        <taxon>Sphingobacteriales</taxon>
        <taxon>Sphingobacteriaceae</taxon>
        <taxon>Sphingobacterium</taxon>
    </lineage>
</organism>
<evidence type="ECO:0000313" key="3">
    <source>
        <dbReference type="Proteomes" id="UP001597525"/>
    </source>
</evidence>
<keyword evidence="1" id="KW-0732">Signal</keyword>
<feature type="chain" id="PRO_5046166173" description="BACON domain-containing protein" evidence="1">
    <location>
        <begin position="23"/>
        <end position="152"/>
    </location>
</feature>
<keyword evidence="3" id="KW-1185">Reference proteome</keyword>
<dbReference type="RefSeq" id="WP_320185724.1">
    <property type="nucleotide sequence ID" value="NZ_CP138332.1"/>
</dbReference>
<feature type="signal peptide" evidence="1">
    <location>
        <begin position="1"/>
        <end position="22"/>
    </location>
</feature>
<evidence type="ECO:0000313" key="2">
    <source>
        <dbReference type="EMBL" id="MFD2968289.1"/>
    </source>
</evidence>
<name>A0ABW6BID8_9SPHI</name>
<evidence type="ECO:0000256" key="1">
    <source>
        <dbReference type="SAM" id="SignalP"/>
    </source>
</evidence>
<comment type="caution">
    <text evidence="2">The sequence shown here is derived from an EMBL/GenBank/DDBJ whole genome shotgun (WGS) entry which is preliminary data.</text>
</comment>
<dbReference type="Proteomes" id="UP001597525">
    <property type="component" value="Unassembled WGS sequence"/>
</dbReference>